<evidence type="ECO:0000256" key="1">
    <source>
        <dbReference type="SAM" id="Phobius"/>
    </source>
</evidence>
<accession>A0A921Q2T4</accession>
<protein>
    <submittedName>
        <fullName evidence="2">Uncharacterized protein</fullName>
    </submittedName>
</protein>
<evidence type="ECO:0000313" key="2">
    <source>
        <dbReference type="EMBL" id="KAG0514262.1"/>
    </source>
</evidence>
<gene>
    <name evidence="2" type="ORF">BDA96_10G175400</name>
</gene>
<name>A0A921Q2T4_SORBI</name>
<keyword evidence="1" id="KW-0472">Membrane</keyword>
<evidence type="ECO:0000313" key="3">
    <source>
        <dbReference type="Proteomes" id="UP000807115"/>
    </source>
</evidence>
<keyword evidence="1" id="KW-1133">Transmembrane helix</keyword>
<dbReference type="Proteomes" id="UP000807115">
    <property type="component" value="Chromosome 10"/>
</dbReference>
<dbReference type="AlphaFoldDB" id="A0A921Q2T4"/>
<reference evidence="2" key="2">
    <citation type="submission" date="2020-10" db="EMBL/GenBank/DDBJ databases">
        <authorList>
            <person name="Cooper E.A."/>
            <person name="Brenton Z.W."/>
            <person name="Flinn B.S."/>
            <person name="Jenkins J."/>
            <person name="Shu S."/>
            <person name="Flowers D."/>
            <person name="Luo F."/>
            <person name="Wang Y."/>
            <person name="Xia P."/>
            <person name="Barry K."/>
            <person name="Daum C."/>
            <person name="Lipzen A."/>
            <person name="Yoshinaga Y."/>
            <person name="Schmutz J."/>
            <person name="Saski C."/>
            <person name="Vermerris W."/>
            <person name="Kresovich S."/>
        </authorList>
    </citation>
    <scope>NUCLEOTIDE SEQUENCE</scope>
</reference>
<dbReference type="EMBL" id="CM027689">
    <property type="protein sequence ID" value="KAG0514262.1"/>
    <property type="molecule type" value="Genomic_DNA"/>
</dbReference>
<feature type="transmembrane region" description="Helical" evidence="1">
    <location>
        <begin position="20"/>
        <end position="37"/>
    </location>
</feature>
<reference evidence="2" key="1">
    <citation type="journal article" date="2019" name="BMC Genomics">
        <title>A new reference genome for Sorghum bicolor reveals high levels of sequence similarity between sweet and grain genotypes: implications for the genetics of sugar metabolism.</title>
        <authorList>
            <person name="Cooper E.A."/>
            <person name="Brenton Z.W."/>
            <person name="Flinn B.S."/>
            <person name="Jenkins J."/>
            <person name="Shu S."/>
            <person name="Flowers D."/>
            <person name="Luo F."/>
            <person name="Wang Y."/>
            <person name="Xia P."/>
            <person name="Barry K."/>
            <person name="Daum C."/>
            <person name="Lipzen A."/>
            <person name="Yoshinaga Y."/>
            <person name="Schmutz J."/>
            <person name="Saski C."/>
            <person name="Vermerris W."/>
            <person name="Kresovich S."/>
        </authorList>
    </citation>
    <scope>NUCLEOTIDE SEQUENCE</scope>
</reference>
<organism evidence="2 3">
    <name type="scientific">Sorghum bicolor</name>
    <name type="common">Sorghum</name>
    <name type="synonym">Sorghum vulgare</name>
    <dbReference type="NCBI Taxonomy" id="4558"/>
    <lineage>
        <taxon>Eukaryota</taxon>
        <taxon>Viridiplantae</taxon>
        <taxon>Streptophyta</taxon>
        <taxon>Embryophyta</taxon>
        <taxon>Tracheophyta</taxon>
        <taxon>Spermatophyta</taxon>
        <taxon>Magnoliopsida</taxon>
        <taxon>Liliopsida</taxon>
        <taxon>Poales</taxon>
        <taxon>Poaceae</taxon>
        <taxon>PACMAD clade</taxon>
        <taxon>Panicoideae</taxon>
        <taxon>Andropogonodae</taxon>
        <taxon>Andropogoneae</taxon>
        <taxon>Sorghinae</taxon>
        <taxon>Sorghum</taxon>
    </lineage>
</organism>
<comment type="caution">
    <text evidence="2">The sequence shown here is derived from an EMBL/GenBank/DDBJ whole genome shotgun (WGS) entry which is preliminary data.</text>
</comment>
<sequence>MIVQPDPGSFILSNKNMSDWWGALILILFLSVFLAQCHSHEEQHVGTARGRAAYSVTRTNHLFCRTDNKNNKVVYCCANQWPKPKCYDTFQECLAHCHARNLKFPSELSDRPCQSS</sequence>
<proteinExistence type="predicted"/>
<keyword evidence="1" id="KW-0812">Transmembrane</keyword>